<accession>A0A1G2CYQ4</accession>
<evidence type="ECO:0000313" key="1">
    <source>
        <dbReference type="EMBL" id="OGZ05810.1"/>
    </source>
</evidence>
<dbReference type="Pfam" id="PF13489">
    <property type="entry name" value="Methyltransf_23"/>
    <property type="match status" value="1"/>
</dbReference>
<dbReference type="SUPFAM" id="SSF53335">
    <property type="entry name" value="S-adenosyl-L-methionine-dependent methyltransferases"/>
    <property type="match status" value="1"/>
</dbReference>
<dbReference type="InterPro" id="IPR029063">
    <property type="entry name" value="SAM-dependent_MTases_sf"/>
</dbReference>
<dbReference type="AlphaFoldDB" id="A0A1G2CYQ4"/>
<evidence type="ECO:0000313" key="2">
    <source>
        <dbReference type="Proteomes" id="UP000177122"/>
    </source>
</evidence>
<protein>
    <recommendedName>
        <fullName evidence="3">Methyltransferase type 11 domain-containing protein</fullName>
    </recommendedName>
</protein>
<sequence>MMQEANGNLERRFAAVSRSKTLAHIIAELELDKKSVFDIGCSFGEFLTHFGEGSVGLTIAENEAAHGKMKGLDIRLGNIESDDFKLDEQFDAIFANNIFEHLYSPHEFLCRIKRYLKPGGVLVLGVPCIPRIASLIHFKKFRGSLATQHINFFTRETLYHTVLRGGWNISDMRGFHFACRVVDKLLDLVYPHFYVIAHVDPDFVYSDKRLKELAGYNNIP</sequence>
<dbReference type="CDD" id="cd02440">
    <property type="entry name" value="AdoMet_MTases"/>
    <property type="match status" value="1"/>
</dbReference>
<dbReference type="Gene3D" id="3.40.50.150">
    <property type="entry name" value="Vaccinia Virus protein VP39"/>
    <property type="match status" value="1"/>
</dbReference>
<dbReference type="PANTHER" id="PTHR43861">
    <property type="entry name" value="TRANS-ACONITATE 2-METHYLTRANSFERASE-RELATED"/>
    <property type="match status" value="1"/>
</dbReference>
<dbReference type="EMBL" id="MHLI01000006">
    <property type="protein sequence ID" value="OGZ05810.1"/>
    <property type="molecule type" value="Genomic_DNA"/>
</dbReference>
<evidence type="ECO:0008006" key="3">
    <source>
        <dbReference type="Google" id="ProtNLM"/>
    </source>
</evidence>
<organism evidence="1 2">
    <name type="scientific">Candidatus Lloydbacteria bacterium RIFCSPHIGHO2_01_FULL_49_22</name>
    <dbReference type="NCBI Taxonomy" id="1798658"/>
    <lineage>
        <taxon>Bacteria</taxon>
        <taxon>Candidatus Lloydiibacteriota</taxon>
    </lineage>
</organism>
<reference evidence="1 2" key="1">
    <citation type="journal article" date="2016" name="Nat. Commun.">
        <title>Thousands of microbial genomes shed light on interconnected biogeochemical processes in an aquifer system.</title>
        <authorList>
            <person name="Anantharaman K."/>
            <person name="Brown C.T."/>
            <person name="Hug L.A."/>
            <person name="Sharon I."/>
            <person name="Castelle C.J."/>
            <person name="Probst A.J."/>
            <person name="Thomas B.C."/>
            <person name="Singh A."/>
            <person name="Wilkins M.J."/>
            <person name="Karaoz U."/>
            <person name="Brodie E.L."/>
            <person name="Williams K.H."/>
            <person name="Hubbard S.S."/>
            <person name="Banfield J.F."/>
        </authorList>
    </citation>
    <scope>NUCLEOTIDE SEQUENCE [LARGE SCALE GENOMIC DNA]</scope>
</reference>
<name>A0A1G2CYQ4_9BACT</name>
<proteinExistence type="predicted"/>
<gene>
    <name evidence="1" type="ORF">A2845_03330</name>
</gene>
<comment type="caution">
    <text evidence="1">The sequence shown here is derived from an EMBL/GenBank/DDBJ whole genome shotgun (WGS) entry which is preliminary data.</text>
</comment>
<dbReference type="Proteomes" id="UP000177122">
    <property type="component" value="Unassembled WGS sequence"/>
</dbReference>